<dbReference type="Pfam" id="PF24883">
    <property type="entry name" value="NPHP3_N"/>
    <property type="match status" value="1"/>
</dbReference>
<feature type="repeat" description="WD" evidence="3">
    <location>
        <begin position="1151"/>
        <end position="1192"/>
    </location>
</feature>
<feature type="repeat" description="WD" evidence="3">
    <location>
        <begin position="936"/>
        <end position="977"/>
    </location>
</feature>
<dbReference type="EMBL" id="JARJCW010000131">
    <property type="protein sequence ID" value="KAJ7191535.1"/>
    <property type="molecule type" value="Genomic_DNA"/>
</dbReference>
<evidence type="ECO:0000313" key="5">
    <source>
        <dbReference type="EMBL" id="KAJ7191535.1"/>
    </source>
</evidence>
<dbReference type="Gene3D" id="2.130.10.10">
    <property type="entry name" value="YVTN repeat-like/Quinoprotein amine dehydrogenase"/>
    <property type="match status" value="6"/>
</dbReference>
<dbReference type="InterPro" id="IPR007111">
    <property type="entry name" value="NACHT_NTPase"/>
</dbReference>
<feature type="repeat" description="WD" evidence="3">
    <location>
        <begin position="1108"/>
        <end position="1149"/>
    </location>
</feature>
<comment type="caution">
    <text evidence="5">The sequence shown here is derived from an EMBL/GenBank/DDBJ whole genome shotgun (WGS) entry which is preliminary data.</text>
</comment>
<dbReference type="PANTHER" id="PTHR45333">
    <property type="entry name" value="MEMBRANE PROTEIN-RELATED"/>
    <property type="match status" value="1"/>
</dbReference>
<dbReference type="InterPro" id="IPR015943">
    <property type="entry name" value="WD40/YVTN_repeat-like_dom_sf"/>
</dbReference>
<proteinExistence type="predicted"/>
<keyword evidence="1 3" id="KW-0853">WD repeat</keyword>
<feature type="repeat" description="WD" evidence="3">
    <location>
        <begin position="1280"/>
        <end position="1321"/>
    </location>
</feature>
<evidence type="ECO:0000259" key="4">
    <source>
        <dbReference type="PROSITE" id="PS50837"/>
    </source>
</evidence>
<sequence length="1512" mass="163948">MPNAMWPFFNKREGQDKAAMFNSGHKNTWCQAELDEYITDHPIDKTGLDDAAFLRVHAERTSIPSQPDPLLGECEITIEDLLHRCGPNKGDKSGVFLVVELDVKVDGKASGRVSVCLKSIEEAAQNAKYEMQKDIERLSPKGLASSTVDAAAQAGAAQQDLATALGLVLFKLDFVVKMGDELAEAHPYVDAAWKILTSVHKAVKNQRDKKIVKLVTAMCQVYSFVDQVEFLTQKIEALEGTITSIAKQTVECAIFIREYTGHGFSGRLARTTFTDTDQKIKNLSTALLNLKDSFDRGEAIQAVVLSANIDIKVSVQSDMLETLSLIDVDASLRLECLPGTRRELLRNITEWLTTPSATSNVLWLHGVAGSGKSTILTTISQCFRDLGRLGAFIFFDLNNNPASSNAKAVIHSIAYWVAKSNPHVQAALCDAIAREPTLVNAPIRIQFQKLLHEPLVAAKDHICGPIVIILDVLDECVDRNSRDMLVALLVDELPKLPPVFRFFITSRPDAEIASRFQKKPHITPMLLDIAADTTKGDILSYLRRRMQDIRQDNQHLGRAWPGDQTIRTLADHSGGLFIWAVTAYKFMRGYNPEEKLALLLSHRYHPGSNLDQLYTLALESSAPWTDGIFARDACAVLGTIVLAQAPITGQAIDSLRGFKMGTTANVLKHLGCVIQIAGDQTARMLHASLRDYITDSSRSGTCTWFVHGETQSQSLALGCFRVLHSQLRFNICGLENSHLLNSEVSDITRRLAQHLSPELAYASQYWANHLRNMAPDNQILTELRIFIKTGFLYWLEVLSLLEQIGIGRDALQLGRTYVPAGEKDLELSLRDAERFLDAFAPVIAQSAPHVYISALAFAPKQSKVLNNFASHFPRILRYSGPSDANWVNFRKVIREHKDSVYSVAFSPDGRRIASGSDDRTVRIWDSETGIALLAPLNGHADGILSVAFSPDGKRVVSGSSDCTVRIWDSESGAAIGAAMKSHTDAVVSVAFFPNGRQILSGSIDKTARIWDPEAGALRSVPLTGHTKDVRSVALSPDGRRFVSGSDDHTVRIWDSETGAALGAALNGHTDTVWAVAFSPDGRRIASGSFDRTVRIWDSETGTALGVPLNGHGFGVRSVAFSYDGKRIVSGSDDYTVRIWDSETGAALGAPMDGHRFGVCSVAFSPDGTRIVSGSGDHTVRIWDPETDTALSAPLNGHTSIVFSVAFSPDGRQIITGAGDSTVRIWDSETGAALGGPLNGHTGNIRSVAFFPGGKRIVSGSYNGTMRIWDSETGTALGAPLTGHTESVWSVAFSPDGIRIATGSADNTVRMWDSETGAAIGAPLTGHTGTVYSVAFSPDGRCVMSCSADKTVRLWNSETGAALFPPGSLYHRYGHITSTAFSPDGRRVATGFSDGTVYIWHSLAGTGASPVKLPSGHTSNVFSIAFSPDGRQIVTGGARDSTARIWDSETGAALGGPLDGHVAGIISIAFSPDGRRIVSGSYDGTVRVWKVHKPGIPISVVYYTLSPLPRDIY</sequence>
<dbReference type="InterPro" id="IPR001680">
    <property type="entry name" value="WD40_rpt"/>
</dbReference>
<dbReference type="InterPro" id="IPR056884">
    <property type="entry name" value="NPHP3-like_N"/>
</dbReference>
<feature type="repeat" description="WD" evidence="3">
    <location>
        <begin position="979"/>
        <end position="1020"/>
    </location>
</feature>
<dbReference type="Gene3D" id="3.40.50.300">
    <property type="entry name" value="P-loop containing nucleotide triphosphate hydrolases"/>
    <property type="match status" value="1"/>
</dbReference>
<dbReference type="InterPro" id="IPR036322">
    <property type="entry name" value="WD40_repeat_dom_sf"/>
</dbReference>
<dbReference type="SUPFAM" id="SSF50978">
    <property type="entry name" value="WD40 repeat-like"/>
    <property type="match status" value="2"/>
</dbReference>
<feature type="repeat" description="WD" evidence="3">
    <location>
        <begin position="1368"/>
        <end position="1399"/>
    </location>
</feature>
<reference evidence="5" key="1">
    <citation type="submission" date="2023-03" db="EMBL/GenBank/DDBJ databases">
        <title>Massive genome expansion in bonnet fungi (Mycena s.s.) driven by repeated elements and novel gene families across ecological guilds.</title>
        <authorList>
            <consortium name="Lawrence Berkeley National Laboratory"/>
            <person name="Harder C.B."/>
            <person name="Miyauchi S."/>
            <person name="Viragh M."/>
            <person name="Kuo A."/>
            <person name="Thoen E."/>
            <person name="Andreopoulos B."/>
            <person name="Lu D."/>
            <person name="Skrede I."/>
            <person name="Drula E."/>
            <person name="Henrissat B."/>
            <person name="Morin E."/>
            <person name="Kohler A."/>
            <person name="Barry K."/>
            <person name="LaButti K."/>
            <person name="Morin E."/>
            <person name="Salamov A."/>
            <person name="Lipzen A."/>
            <person name="Mereny Z."/>
            <person name="Hegedus B."/>
            <person name="Baldrian P."/>
            <person name="Stursova M."/>
            <person name="Weitz H."/>
            <person name="Taylor A."/>
            <person name="Grigoriev I.V."/>
            <person name="Nagy L.G."/>
            <person name="Martin F."/>
            <person name="Kauserud H."/>
        </authorList>
    </citation>
    <scope>NUCLEOTIDE SEQUENCE</scope>
    <source>
        <strain evidence="5">9144</strain>
    </source>
</reference>
<dbReference type="PROSITE" id="PS00678">
    <property type="entry name" value="WD_REPEATS_1"/>
    <property type="match status" value="9"/>
</dbReference>
<dbReference type="PROSITE" id="PS50294">
    <property type="entry name" value="WD_REPEATS_REGION"/>
    <property type="match status" value="14"/>
</dbReference>
<dbReference type="PROSITE" id="PS50082">
    <property type="entry name" value="WD_REPEATS_2"/>
    <property type="match status" value="14"/>
</dbReference>
<evidence type="ECO:0000256" key="3">
    <source>
        <dbReference type="PROSITE-ProRule" id="PRU00221"/>
    </source>
</evidence>
<feature type="repeat" description="WD" evidence="3">
    <location>
        <begin position="1065"/>
        <end position="1106"/>
    </location>
</feature>
<feature type="repeat" description="WD" evidence="3">
    <location>
        <begin position="1022"/>
        <end position="1063"/>
    </location>
</feature>
<organism evidence="5 6">
    <name type="scientific">Mycena pura</name>
    <dbReference type="NCBI Taxonomy" id="153505"/>
    <lineage>
        <taxon>Eukaryota</taxon>
        <taxon>Fungi</taxon>
        <taxon>Dikarya</taxon>
        <taxon>Basidiomycota</taxon>
        <taxon>Agaricomycotina</taxon>
        <taxon>Agaricomycetes</taxon>
        <taxon>Agaricomycetidae</taxon>
        <taxon>Agaricales</taxon>
        <taxon>Marasmiineae</taxon>
        <taxon>Mycenaceae</taxon>
        <taxon>Mycena</taxon>
    </lineage>
</organism>
<evidence type="ECO:0000313" key="6">
    <source>
        <dbReference type="Proteomes" id="UP001219525"/>
    </source>
</evidence>
<dbReference type="SMART" id="SM00320">
    <property type="entry name" value="WD40"/>
    <property type="match status" value="14"/>
</dbReference>
<dbReference type="InterPro" id="IPR027417">
    <property type="entry name" value="P-loop_NTPase"/>
</dbReference>
<feature type="repeat" description="WD" evidence="3">
    <location>
        <begin position="1457"/>
        <end position="1490"/>
    </location>
</feature>
<protein>
    <submittedName>
        <fullName evidence="5">WD40 repeat-like protein</fullName>
    </submittedName>
</protein>
<dbReference type="InterPro" id="IPR019775">
    <property type="entry name" value="WD40_repeat_CS"/>
</dbReference>
<keyword evidence="2" id="KW-0677">Repeat</keyword>
<dbReference type="SUPFAM" id="SSF52540">
    <property type="entry name" value="P-loop containing nucleoside triphosphate hydrolases"/>
    <property type="match status" value="1"/>
</dbReference>
<dbReference type="Proteomes" id="UP001219525">
    <property type="component" value="Unassembled WGS sequence"/>
</dbReference>
<feature type="repeat" description="WD" evidence="3">
    <location>
        <begin position="1413"/>
        <end position="1455"/>
    </location>
</feature>
<dbReference type="Pfam" id="PF00400">
    <property type="entry name" value="WD40"/>
    <property type="match status" value="14"/>
</dbReference>
<dbReference type="InterPro" id="IPR020472">
    <property type="entry name" value="WD40_PAC1"/>
</dbReference>
<name>A0AAD6XXE5_9AGAR</name>
<dbReference type="PROSITE" id="PS50837">
    <property type="entry name" value="NACHT"/>
    <property type="match status" value="1"/>
</dbReference>
<keyword evidence="6" id="KW-1185">Reference proteome</keyword>
<dbReference type="PANTHER" id="PTHR45333:SF1">
    <property type="entry name" value="CHROMOSOME UNDETERMINED SCAFFOLD_625, WHOLE GENOME SHOTGUN SEQUENCE"/>
    <property type="match status" value="1"/>
</dbReference>
<feature type="domain" description="NACHT" evidence="4">
    <location>
        <begin position="360"/>
        <end position="510"/>
    </location>
</feature>
<evidence type="ECO:0000256" key="2">
    <source>
        <dbReference type="ARBA" id="ARBA00022737"/>
    </source>
</evidence>
<gene>
    <name evidence="5" type="ORF">GGX14DRAFT_578844</name>
</gene>
<dbReference type="PRINTS" id="PR00320">
    <property type="entry name" value="GPROTEINBRPT"/>
</dbReference>
<feature type="repeat" description="WD" evidence="3">
    <location>
        <begin position="1237"/>
        <end position="1278"/>
    </location>
</feature>
<dbReference type="CDD" id="cd00200">
    <property type="entry name" value="WD40"/>
    <property type="match status" value="3"/>
</dbReference>
<feature type="repeat" description="WD" evidence="3">
    <location>
        <begin position="1194"/>
        <end position="1235"/>
    </location>
</feature>
<accession>A0AAD6XXE5</accession>
<feature type="repeat" description="WD" evidence="3">
    <location>
        <begin position="1323"/>
        <end position="1364"/>
    </location>
</feature>
<evidence type="ECO:0000256" key="1">
    <source>
        <dbReference type="ARBA" id="ARBA00022574"/>
    </source>
</evidence>
<feature type="repeat" description="WD" evidence="3">
    <location>
        <begin position="893"/>
        <end position="934"/>
    </location>
</feature>